<proteinExistence type="predicted"/>
<dbReference type="InterPro" id="IPR010260">
    <property type="entry name" value="AlpA"/>
</dbReference>
<evidence type="ECO:0000313" key="2">
    <source>
        <dbReference type="EMBL" id="NZA02859.1"/>
    </source>
</evidence>
<dbReference type="Gene3D" id="1.10.238.160">
    <property type="match status" value="1"/>
</dbReference>
<dbReference type="EMBL" id="JACCKX010000001">
    <property type="protein sequence ID" value="NZA02859.1"/>
    <property type="molecule type" value="Genomic_DNA"/>
</dbReference>
<name>A0A853IYS6_9BURK</name>
<evidence type="ECO:0000313" key="3">
    <source>
        <dbReference type="Proteomes" id="UP000589716"/>
    </source>
</evidence>
<gene>
    <name evidence="2" type="ORF">H0I39_15970</name>
</gene>
<protein>
    <submittedName>
        <fullName evidence="2">AlpA family phage regulatory protein</fullName>
    </submittedName>
</protein>
<dbReference type="AlphaFoldDB" id="A0A853IYS6"/>
<dbReference type="Proteomes" id="UP000589716">
    <property type="component" value="Unassembled WGS sequence"/>
</dbReference>
<accession>A0A853IYS6</accession>
<organism evidence="2 3">
    <name type="scientific">Ottowia beijingensis</name>
    <dbReference type="NCBI Taxonomy" id="1207057"/>
    <lineage>
        <taxon>Bacteria</taxon>
        <taxon>Pseudomonadati</taxon>
        <taxon>Pseudomonadota</taxon>
        <taxon>Betaproteobacteria</taxon>
        <taxon>Burkholderiales</taxon>
        <taxon>Comamonadaceae</taxon>
        <taxon>Ottowia</taxon>
    </lineage>
</organism>
<dbReference type="Pfam" id="PF05930">
    <property type="entry name" value="Phage_AlpA"/>
    <property type="match status" value="1"/>
</dbReference>
<feature type="region of interest" description="Disordered" evidence="1">
    <location>
        <begin position="1"/>
        <end position="37"/>
    </location>
</feature>
<evidence type="ECO:0000256" key="1">
    <source>
        <dbReference type="SAM" id="MobiDB-lite"/>
    </source>
</evidence>
<comment type="caution">
    <text evidence="2">The sequence shown here is derived from an EMBL/GenBank/DDBJ whole genome shotgun (WGS) entry which is preliminary data.</text>
</comment>
<reference evidence="2 3" key="1">
    <citation type="submission" date="2020-07" db="EMBL/GenBank/DDBJ databases">
        <authorList>
            <person name="Maaloum M."/>
        </authorList>
    </citation>
    <scope>NUCLEOTIDE SEQUENCE [LARGE SCALE GENOMIC DNA]</scope>
    <source>
        <strain evidence="2 3">GCS-AN-3</strain>
    </source>
</reference>
<sequence length="106" mass="11843">MPCQPTPQTARKQQTKAAIPPAKLEQNTAQIPNFDDLPDTAWIRQSGLVRDPKHPTRPTPLPFSPATFWRLIASHKFPQPTKLSAGVTAWRVGEVRAWLNEQAHSA</sequence>
<dbReference type="RefSeq" id="WP_180551146.1">
    <property type="nucleotide sequence ID" value="NZ_JACCKX010000001.1"/>
</dbReference>
<keyword evidence="3" id="KW-1185">Reference proteome</keyword>
<feature type="compositionally biased region" description="Polar residues" evidence="1">
    <location>
        <begin position="1"/>
        <end position="16"/>
    </location>
</feature>